<comment type="caution">
    <text evidence="2">The sequence shown here is derived from an EMBL/GenBank/DDBJ whole genome shotgun (WGS) entry which is preliminary data.</text>
</comment>
<dbReference type="AlphaFoldDB" id="A0ABD3XXV5"/>
<organism evidence="2 3">
    <name type="scientific">Sinanodonta woodiana</name>
    <name type="common">Chinese pond mussel</name>
    <name type="synonym">Anodonta woodiana</name>
    <dbReference type="NCBI Taxonomy" id="1069815"/>
    <lineage>
        <taxon>Eukaryota</taxon>
        <taxon>Metazoa</taxon>
        <taxon>Spiralia</taxon>
        <taxon>Lophotrochozoa</taxon>
        <taxon>Mollusca</taxon>
        <taxon>Bivalvia</taxon>
        <taxon>Autobranchia</taxon>
        <taxon>Heteroconchia</taxon>
        <taxon>Palaeoheterodonta</taxon>
        <taxon>Unionida</taxon>
        <taxon>Unionoidea</taxon>
        <taxon>Unionidae</taxon>
        <taxon>Unioninae</taxon>
        <taxon>Sinanodonta</taxon>
    </lineage>
</organism>
<name>A0ABD3XXV5_SINWO</name>
<dbReference type="Proteomes" id="UP001634394">
    <property type="component" value="Unassembled WGS sequence"/>
</dbReference>
<evidence type="ECO:0000313" key="3">
    <source>
        <dbReference type="Proteomes" id="UP001634394"/>
    </source>
</evidence>
<feature type="transmembrane region" description="Helical" evidence="1">
    <location>
        <begin position="183"/>
        <end position="201"/>
    </location>
</feature>
<evidence type="ECO:0000313" key="2">
    <source>
        <dbReference type="EMBL" id="KAL3889823.1"/>
    </source>
</evidence>
<evidence type="ECO:0008006" key="4">
    <source>
        <dbReference type="Google" id="ProtNLM"/>
    </source>
</evidence>
<sequence length="208" mass="24215">MCSFKWPLNFRALGKIFANEQFEEEKLNDVPSYLAILDSCKDFKLSTSVSNQIREIRKARNTYIGHNASLKVKDGDRARIFAILETFATDFFQANDALLLIQTFHNIENGNIFKYNKELVNRKQYIHQQIQLAKYQEDRNGDLQVLSEYVAKLENDIYESSIIPCRKIVANIRSDRKFGLTKIWIYTIMVLLLAFLFPRTGKDVMTGK</sequence>
<accession>A0ABD3XXV5</accession>
<gene>
    <name evidence="2" type="ORF">ACJMK2_002150</name>
</gene>
<keyword evidence="3" id="KW-1185">Reference proteome</keyword>
<dbReference type="EMBL" id="JBJQND010000001">
    <property type="protein sequence ID" value="KAL3889823.1"/>
    <property type="molecule type" value="Genomic_DNA"/>
</dbReference>
<keyword evidence="1" id="KW-0472">Membrane</keyword>
<protein>
    <recommendedName>
        <fullName evidence="4">HEPN AbiU2-like domain-containing protein</fullName>
    </recommendedName>
</protein>
<keyword evidence="1" id="KW-1133">Transmembrane helix</keyword>
<proteinExistence type="predicted"/>
<evidence type="ECO:0000256" key="1">
    <source>
        <dbReference type="SAM" id="Phobius"/>
    </source>
</evidence>
<keyword evidence="1" id="KW-0812">Transmembrane</keyword>
<reference evidence="2 3" key="1">
    <citation type="submission" date="2024-11" db="EMBL/GenBank/DDBJ databases">
        <title>Chromosome-level genome assembly of the freshwater bivalve Anodonta woodiana.</title>
        <authorList>
            <person name="Chen X."/>
        </authorList>
    </citation>
    <scope>NUCLEOTIDE SEQUENCE [LARGE SCALE GENOMIC DNA]</scope>
    <source>
        <strain evidence="2">MN2024</strain>
        <tissue evidence="2">Gills</tissue>
    </source>
</reference>